<evidence type="ECO:0000259" key="2">
    <source>
        <dbReference type="Pfam" id="PF13302"/>
    </source>
</evidence>
<protein>
    <submittedName>
        <fullName evidence="3">GNAT family N-acetyltransferase</fullName>
        <ecNumber evidence="3">2.3.1.-</ecNumber>
    </submittedName>
</protein>
<evidence type="ECO:0000256" key="1">
    <source>
        <dbReference type="SAM" id="MobiDB-lite"/>
    </source>
</evidence>
<dbReference type="Pfam" id="PF13302">
    <property type="entry name" value="Acetyltransf_3"/>
    <property type="match status" value="2"/>
</dbReference>
<keyword evidence="3" id="KW-0012">Acyltransferase</keyword>
<dbReference type="Proteomes" id="UP001596207">
    <property type="component" value="Unassembled WGS sequence"/>
</dbReference>
<feature type="domain" description="N-acetyltransferase" evidence="2">
    <location>
        <begin position="193"/>
        <end position="252"/>
    </location>
</feature>
<feature type="compositionally biased region" description="Low complexity" evidence="1">
    <location>
        <begin position="160"/>
        <end position="192"/>
    </location>
</feature>
<dbReference type="PANTHER" id="PTHR43792:SF16">
    <property type="entry name" value="N-ACETYLTRANSFERASE DOMAIN-CONTAINING PROTEIN"/>
    <property type="match status" value="1"/>
</dbReference>
<dbReference type="EMBL" id="JBHSQQ010000040">
    <property type="protein sequence ID" value="MFC5941819.1"/>
    <property type="molecule type" value="Genomic_DNA"/>
</dbReference>
<keyword evidence="4" id="KW-1185">Reference proteome</keyword>
<name>A0ABW1HNJ0_9ACTN</name>
<dbReference type="EC" id="2.3.1.-" evidence="3"/>
<feature type="domain" description="N-acetyltransferase" evidence="2">
    <location>
        <begin position="29"/>
        <end position="110"/>
    </location>
</feature>
<dbReference type="Gene3D" id="3.40.630.30">
    <property type="match status" value="2"/>
</dbReference>
<evidence type="ECO:0000313" key="4">
    <source>
        <dbReference type="Proteomes" id="UP001596207"/>
    </source>
</evidence>
<dbReference type="InterPro" id="IPR016181">
    <property type="entry name" value="Acyl_CoA_acyltransferase"/>
</dbReference>
<feature type="region of interest" description="Disordered" evidence="1">
    <location>
        <begin position="110"/>
        <end position="192"/>
    </location>
</feature>
<keyword evidence="3" id="KW-0808">Transferase</keyword>
<feature type="compositionally biased region" description="Low complexity" evidence="1">
    <location>
        <begin position="110"/>
        <end position="125"/>
    </location>
</feature>
<reference evidence="4" key="1">
    <citation type="journal article" date="2019" name="Int. J. Syst. Evol. Microbiol.">
        <title>The Global Catalogue of Microorganisms (GCM) 10K type strain sequencing project: providing services to taxonomists for standard genome sequencing and annotation.</title>
        <authorList>
            <consortium name="The Broad Institute Genomics Platform"/>
            <consortium name="The Broad Institute Genome Sequencing Center for Infectious Disease"/>
            <person name="Wu L."/>
            <person name="Ma J."/>
        </authorList>
    </citation>
    <scope>NUCLEOTIDE SEQUENCE [LARGE SCALE GENOMIC DNA]</scope>
    <source>
        <strain evidence="4">CGMCC 4.7173</strain>
    </source>
</reference>
<comment type="caution">
    <text evidence="3">The sequence shown here is derived from an EMBL/GenBank/DDBJ whole genome shotgun (WGS) entry which is preliminary data.</text>
</comment>
<dbReference type="SUPFAM" id="SSF55729">
    <property type="entry name" value="Acyl-CoA N-acyltransferases (Nat)"/>
    <property type="match status" value="1"/>
</dbReference>
<accession>A0ABW1HNJ0</accession>
<evidence type="ECO:0000313" key="3">
    <source>
        <dbReference type="EMBL" id="MFC5941819.1"/>
    </source>
</evidence>
<sequence length="288" mass="29881">MIFSVKGMTGMTGVTGVDGSGAVLLETGRLRLRRFTEADADALTELDSDPEVMRYLTGGQPTPADVVRGELLPRLLAGYDRCPGLGRWAAVDRATGTFLGWFALDAPAAEPSPGAAAPQTGVRPEVGPPAAEPVPGAAPQASLWPGAGASRAEPVPGADAPHTGPLPGPAAGAAPPAAAPPAGAQPAAAPPGTQAELGYRLRRAAWGRGLATEGSRALLRYAFATVGLARVWAQTMAVNTPSRRVMEKAGLRYVRTFHLDWDDPIEGTEHGEVEYELLRAEWAAREAG</sequence>
<organism evidence="3 4">
    <name type="scientific">Micromonospora harpali</name>
    <dbReference type="NCBI Taxonomy" id="1490225"/>
    <lineage>
        <taxon>Bacteria</taxon>
        <taxon>Bacillati</taxon>
        <taxon>Actinomycetota</taxon>
        <taxon>Actinomycetes</taxon>
        <taxon>Micromonosporales</taxon>
        <taxon>Micromonosporaceae</taxon>
        <taxon>Micromonospora</taxon>
    </lineage>
</organism>
<dbReference type="PANTHER" id="PTHR43792">
    <property type="entry name" value="GNAT FAMILY, PUTATIVE (AFU_ORTHOLOGUE AFUA_3G00765)-RELATED-RELATED"/>
    <property type="match status" value="1"/>
</dbReference>
<gene>
    <name evidence="3" type="ORF">ACFPZ4_10040</name>
</gene>
<proteinExistence type="predicted"/>
<dbReference type="InterPro" id="IPR051531">
    <property type="entry name" value="N-acetyltransferase"/>
</dbReference>
<dbReference type="InterPro" id="IPR000182">
    <property type="entry name" value="GNAT_dom"/>
</dbReference>
<dbReference type="GO" id="GO:0016746">
    <property type="term" value="F:acyltransferase activity"/>
    <property type="evidence" value="ECO:0007669"/>
    <property type="project" value="UniProtKB-KW"/>
</dbReference>